<dbReference type="HOGENOM" id="CLU_774018_0_0_1"/>
<gene>
    <name evidence="4" type="ORF">JAAARDRAFT_196734</name>
</gene>
<protein>
    <recommendedName>
        <fullName evidence="3">C2H2-type domain-containing protein</fullName>
    </recommendedName>
</protein>
<dbReference type="EMBL" id="KL197729">
    <property type="protein sequence ID" value="KDQ54391.1"/>
    <property type="molecule type" value="Genomic_DNA"/>
</dbReference>
<dbReference type="InterPro" id="IPR013087">
    <property type="entry name" value="Znf_C2H2_type"/>
</dbReference>
<accession>A0A067PVN7</accession>
<evidence type="ECO:0000313" key="4">
    <source>
        <dbReference type="EMBL" id="KDQ54391.1"/>
    </source>
</evidence>
<evidence type="ECO:0000256" key="2">
    <source>
        <dbReference type="SAM" id="MobiDB-lite"/>
    </source>
</evidence>
<proteinExistence type="predicted"/>
<dbReference type="Proteomes" id="UP000027265">
    <property type="component" value="Unassembled WGS sequence"/>
</dbReference>
<evidence type="ECO:0000256" key="1">
    <source>
        <dbReference type="PROSITE-ProRule" id="PRU00042"/>
    </source>
</evidence>
<keyword evidence="5" id="KW-1185">Reference proteome</keyword>
<dbReference type="AlphaFoldDB" id="A0A067PVN7"/>
<evidence type="ECO:0000259" key="3">
    <source>
        <dbReference type="PROSITE" id="PS50157"/>
    </source>
</evidence>
<keyword evidence="1" id="KW-0863">Zinc-finger</keyword>
<dbReference type="InParanoid" id="A0A067PVN7"/>
<keyword evidence="1" id="KW-0862">Zinc</keyword>
<keyword evidence="1" id="KW-0479">Metal-binding</keyword>
<dbReference type="PROSITE" id="PS50157">
    <property type="entry name" value="ZINC_FINGER_C2H2_2"/>
    <property type="match status" value="1"/>
</dbReference>
<feature type="compositionally biased region" description="Low complexity" evidence="2">
    <location>
        <begin position="241"/>
        <end position="251"/>
    </location>
</feature>
<evidence type="ECO:0000313" key="5">
    <source>
        <dbReference type="Proteomes" id="UP000027265"/>
    </source>
</evidence>
<feature type="region of interest" description="Disordered" evidence="2">
    <location>
        <begin position="226"/>
        <end position="282"/>
    </location>
</feature>
<feature type="region of interest" description="Disordered" evidence="2">
    <location>
        <begin position="336"/>
        <end position="358"/>
    </location>
</feature>
<feature type="domain" description="C2H2-type" evidence="3">
    <location>
        <begin position="319"/>
        <end position="348"/>
    </location>
</feature>
<organism evidence="4 5">
    <name type="scientific">Jaapia argillacea MUCL 33604</name>
    <dbReference type="NCBI Taxonomy" id="933084"/>
    <lineage>
        <taxon>Eukaryota</taxon>
        <taxon>Fungi</taxon>
        <taxon>Dikarya</taxon>
        <taxon>Basidiomycota</taxon>
        <taxon>Agaricomycotina</taxon>
        <taxon>Agaricomycetes</taxon>
        <taxon>Agaricomycetidae</taxon>
        <taxon>Jaapiales</taxon>
        <taxon>Jaapiaceae</taxon>
        <taxon>Jaapia</taxon>
    </lineage>
</organism>
<name>A0A067PVN7_9AGAM</name>
<reference evidence="5" key="1">
    <citation type="journal article" date="2014" name="Proc. Natl. Acad. Sci. U.S.A.">
        <title>Extensive sampling of basidiomycete genomes demonstrates inadequacy of the white-rot/brown-rot paradigm for wood decay fungi.</title>
        <authorList>
            <person name="Riley R."/>
            <person name="Salamov A.A."/>
            <person name="Brown D.W."/>
            <person name="Nagy L.G."/>
            <person name="Floudas D."/>
            <person name="Held B.W."/>
            <person name="Levasseur A."/>
            <person name="Lombard V."/>
            <person name="Morin E."/>
            <person name="Otillar R."/>
            <person name="Lindquist E.A."/>
            <person name="Sun H."/>
            <person name="LaButti K.M."/>
            <person name="Schmutz J."/>
            <person name="Jabbour D."/>
            <person name="Luo H."/>
            <person name="Baker S.E."/>
            <person name="Pisabarro A.G."/>
            <person name="Walton J.D."/>
            <person name="Blanchette R.A."/>
            <person name="Henrissat B."/>
            <person name="Martin F."/>
            <person name="Cullen D."/>
            <person name="Hibbett D.S."/>
            <person name="Grigoriev I.V."/>
        </authorList>
    </citation>
    <scope>NUCLEOTIDE SEQUENCE [LARGE SCALE GENOMIC DNA]</scope>
    <source>
        <strain evidence="5">MUCL 33604</strain>
    </source>
</reference>
<dbReference type="GO" id="GO:0008270">
    <property type="term" value="F:zinc ion binding"/>
    <property type="evidence" value="ECO:0007669"/>
    <property type="project" value="UniProtKB-KW"/>
</dbReference>
<sequence>MQPSPSLNDSVSPLLSGDFAADGSINYPSEREGAAATTLNGPPQLRLPLSIILGPVPMITVDPPMRSGGQEMSDIFFPLGPPYDNRGALAELSLNSCSEFLDQPPDLRPPLYPAWNLHAGDYLSEINSSVPSTDASLSSVSASPIRRRCDNWPSTTDDVDVTVSPYPNSDDIAYGSMFNLPAPLTESLVFPSPVDYGGSLADDYSPITRPPPMTSQSHRGRSELLAVHSPQGGRVSRSRSRALSSGRSSPYPSVPPSPSVASEASIYSGSPSPSDYDLSHPTVDPALVVPPSPAAAEHQVITEGIKTAAQNRRRGPARFVCHLCSVTFTRKSNLQESIPGNGHMPVRPAISPSPEAAI</sequence>
<feature type="region of interest" description="Disordered" evidence="2">
    <location>
        <begin position="22"/>
        <end position="41"/>
    </location>
</feature>